<feature type="region of interest" description="Disordered" evidence="5">
    <location>
        <begin position="392"/>
        <end position="424"/>
    </location>
</feature>
<dbReference type="Gene3D" id="1.10.246.20">
    <property type="entry name" value="Coactivator CBP, KIX domain"/>
    <property type="match status" value="1"/>
</dbReference>
<evidence type="ECO:0000256" key="5">
    <source>
        <dbReference type="SAM" id="MobiDB-lite"/>
    </source>
</evidence>
<feature type="region of interest" description="Disordered" evidence="5">
    <location>
        <begin position="708"/>
        <end position="735"/>
    </location>
</feature>
<feature type="region of interest" description="Disordered" evidence="5">
    <location>
        <begin position="603"/>
        <end position="651"/>
    </location>
</feature>
<keyword evidence="9" id="KW-1185">Reference proteome</keyword>
<dbReference type="EnsemblPlants" id="Solyc04g009500.3.1">
    <property type="protein sequence ID" value="Solyc04g009500.3.1"/>
    <property type="gene ID" value="Solyc04g009500.3"/>
</dbReference>
<dbReference type="GO" id="GO:0003713">
    <property type="term" value="F:transcription coactivator activity"/>
    <property type="evidence" value="ECO:0007669"/>
    <property type="project" value="InterPro"/>
</dbReference>
<feature type="compositionally biased region" description="Polar residues" evidence="5">
    <location>
        <begin position="634"/>
        <end position="647"/>
    </location>
</feature>
<feature type="compositionally biased region" description="Polar residues" evidence="5">
    <location>
        <begin position="102"/>
        <end position="121"/>
    </location>
</feature>
<feature type="region of interest" description="Disordered" evidence="5">
    <location>
        <begin position="102"/>
        <end position="138"/>
    </location>
</feature>
<feature type="region of interest" description="Disordered" evidence="5">
    <location>
        <begin position="220"/>
        <end position="247"/>
    </location>
</feature>
<feature type="region of interest" description="Disordered" evidence="5">
    <location>
        <begin position="881"/>
        <end position="919"/>
    </location>
</feature>
<evidence type="ECO:0000256" key="1">
    <source>
        <dbReference type="ARBA" id="ARBA00004123"/>
    </source>
</evidence>
<dbReference type="SUPFAM" id="SSF47040">
    <property type="entry name" value="Kix domain of CBP (creb binding protein)"/>
    <property type="match status" value="1"/>
</dbReference>
<dbReference type="FunFam" id="1.10.246.20:FF:000003">
    <property type="entry name" value="Mediator of RNA polymerase II transcription subunit 15a"/>
    <property type="match status" value="1"/>
</dbReference>
<feature type="domain" description="Mediator complex subunit 15 KIX" evidence="6">
    <location>
        <begin position="30"/>
        <end position="107"/>
    </location>
</feature>
<dbReference type="InterPro" id="IPR036529">
    <property type="entry name" value="KIX_dom_sf"/>
</dbReference>
<dbReference type="OMA" id="SMQANAN"/>
<evidence type="ECO:0000259" key="6">
    <source>
        <dbReference type="Pfam" id="PF16987"/>
    </source>
</evidence>
<evidence type="ECO:0000259" key="7">
    <source>
        <dbReference type="Pfam" id="PF21539"/>
    </source>
</evidence>
<dbReference type="PANTHER" id="PTHR33137">
    <property type="entry name" value="MEDIATOR OF RNA POLYMERASE II TRANSCRIPTION SUBUNIT 15A-RELATED"/>
    <property type="match status" value="1"/>
</dbReference>
<feature type="compositionally biased region" description="Gly residues" evidence="5">
    <location>
        <begin position="14"/>
        <end position="23"/>
    </location>
</feature>
<evidence type="ECO:0000313" key="9">
    <source>
        <dbReference type="Proteomes" id="UP000004994"/>
    </source>
</evidence>
<dbReference type="Proteomes" id="UP000004994">
    <property type="component" value="Chromosome 4"/>
</dbReference>
<evidence type="ECO:0000256" key="2">
    <source>
        <dbReference type="ARBA" id="ARBA00023015"/>
    </source>
</evidence>
<comment type="subcellular location">
    <subcellularLocation>
        <location evidence="1">Nucleus</location>
    </subcellularLocation>
</comment>
<feature type="compositionally biased region" description="Polar residues" evidence="5">
    <location>
        <begin position="847"/>
        <end position="866"/>
    </location>
</feature>
<feature type="compositionally biased region" description="Low complexity" evidence="5">
    <location>
        <begin position="885"/>
        <end position="894"/>
    </location>
</feature>
<feature type="compositionally biased region" description="Low complexity" evidence="5">
    <location>
        <begin position="232"/>
        <end position="247"/>
    </location>
</feature>
<accession>A0A3Q7GQ19</accession>
<feature type="compositionally biased region" description="Polar residues" evidence="5">
    <location>
        <begin position="128"/>
        <end position="138"/>
    </location>
</feature>
<feature type="region of interest" description="Disordered" evidence="5">
    <location>
        <begin position="261"/>
        <end position="350"/>
    </location>
</feature>
<feature type="domain" description="ARC105/Med15 mediator subunit C-terminal" evidence="7">
    <location>
        <begin position="1162"/>
        <end position="1233"/>
    </location>
</feature>
<dbReference type="Pfam" id="PF21539">
    <property type="entry name" value="Med15_C"/>
    <property type="match status" value="1"/>
</dbReference>
<keyword evidence="3" id="KW-0804">Transcription</keyword>
<feature type="compositionally biased region" description="Low complexity" evidence="5">
    <location>
        <begin position="603"/>
        <end position="633"/>
    </location>
</feature>
<feature type="compositionally biased region" description="Polar residues" evidence="5">
    <location>
        <begin position="719"/>
        <end position="732"/>
    </location>
</feature>
<dbReference type="GO" id="GO:0031490">
    <property type="term" value="F:chromatin DNA binding"/>
    <property type="evidence" value="ECO:0000318"/>
    <property type="project" value="GO_Central"/>
</dbReference>
<dbReference type="Gramene" id="Solyc04g009500.3.1">
    <property type="protein sequence ID" value="Solyc04g009500.3.1"/>
    <property type="gene ID" value="Solyc04g009500.3"/>
</dbReference>
<dbReference type="InterPro" id="IPR036546">
    <property type="entry name" value="MED15_KIX"/>
</dbReference>
<dbReference type="AlphaFoldDB" id="A0A3Q7GQ19"/>
<dbReference type="InterPro" id="IPR044661">
    <property type="entry name" value="MED15a/b/c-like"/>
</dbReference>
<sequence length="1262" mass="138014">MDGNNWRAAQAQAPGGGEGGGAAAGAMESGDWRTQLMPDSRQRIVNKIMETLKRHLPVSGQEGVQELKKIAVRFEEKIYSAATSQQDYLRKISLKMLTMETKSQPPMTNSVQPNPASSGQNALGPGSHSMQSQVNSQAQQLPVPMVANQTQTRQPLLQQNLQNNMASTGLQNSASLAPSLPSVSNLTQGTMPNVVGQNSNLQTMQNMPNVGQNLVGNAIGQGMPPNMVANSQRQMQGRQQQVVSQQQQQQSQTTQQYMYQQQLHQHQMMKQKFQPGSTSQSLMQSHMQQQQQPQEQQQQLPQQQQNLLQPTQTQPSQQAMMQPSSIQSTSLSNLQQSQQSTVQQSTQSTNVANLQQNQLMSQQNAMPDVQQRLVGQQNNYMHQQNNFQNMHQQQLGSQSSIAGVQQQQLSGSQQPGNSGLTSNQHPIHLMQQPKVPVQQQMLQSTTTLLPNQGQQSQSQPAQQQMMSQSQSQPGQLQPPLGLQQQANQLQREMQQRLQPSAPLLQQQNVMEQQKQLYQSQRVAPEASSTILLAMYGAACLPVLKRCHDSLPQRPQNEQIEKLKMFKITLERIVLFLRLNKQDIQLSHKEKLASVEKHISFFLSSNRPRSKPSSSPLQGQLPQSSMQLQQPPSLDGQSNPSMQPSQGSMAAMPQNNLTNLQHNTLSGVPTISNSQQHMINTVQPGSTVDLGQGNSLNSLQQVATGSLQQNPVNSPQQVNMSSLSSQSGTNPVQANLGSLQQNSNALQQSLPKQHEQQMLQNQQLRQQYHHRHMQQQLFQRQQIIQQQQAKQQQTTLLPTHQMSQLQQMTDANDLKIRQQMGIKPGVLQQQSVGQRVGSHHPQLKPGISSPQLHQALSPQVTQHPSPQIDQQNMLASLTKAGTPLQSASSPFVVPSPSTPLAPSPMPGDSEKVGAGLGSHTTAGNIMHQQATVASAPAQSLAIGTPGISASPLLAEFTPLDGTHANVSAAVPGRSSVEQPLDRLMRAVKNMSDKALQSSVQDIYSVVSMNDRIAGSAPGNGSRAAVGEDLVAMTKCRLQARNYFTQDGPTGTKKMKRYTTSNVVSSSSSLNDSFWQVNYSETPELESTATSNAKRPKIEVNIALVEEIQKINRQLIDTVVEISDEGVDPSALAAATEGGEGTTVKCSFTAVALSPNLKALYASAQMSPIQPLRLLVPVNYPNCCPILLDKFPVEVSKEYEDLSTKAKSRFSVSLRSLSQPMSLKDIVKTWDVCARAVICEYAQQSGGGTFSSKYGSWENCSTAA</sequence>
<dbReference type="PANTHER" id="PTHR33137:SF4">
    <property type="entry name" value="MEDIATOR OF RNA POLYMERASE II TRANSCRIPTION SUBUNIT 15A-RELATED"/>
    <property type="match status" value="1"/>
</dbReference>
<evidence type="ECO:0000256" key="4">
    <source>
        <dbReference type="ARBA" id="ARBA00023242"/>
    </source>
</evidence>
<feature type="compositionally biased region" description="Low complexity" evidence="5">
    <location>
        <begin position="405"/>
        <end position="419"/>
    </location>
</feature>
<evidence type="ECO:0000256" key="3">
    <source>
        <dbReference type="ARBA" id="ARBA00023163"/>
    </source>
</evidence>
<feature type="region of interest" description="Disordered" evidence="5">
    <location>
        <begin position="449"/>
        <end position="479"/>
    </location>
</feature>
<feature type="compositionally biased region" description="Polar residues" evidence="5">
    <location>
        <begin position="395"/>
        <end position="404"/>
    </location>
</feature>
<name>A0A3Q7GQ19_SOLLC</name>
<reference evidence="8" key="1">
    <citation type="journal article" date="2012" name="Nature">
        <title>The tomato genome sequence provides insights into fleshy fruit evolution.</title>
        <authorList>
            <consortium name="Tomato Genome Consortium"/>
        </authorList>
    </citation>
    <scope>NUCLEOTIDE SEQUENCE [LARGE SCALE GENOMIC DNA]</scope>
    <source>
        <strain evidence="8">cv. Heinz 1706</strain>
    </source>
</reference>
<dbReference type="InParanoid" id="A0A3Q7GQ19"/>
<feature type="compositionally biased region" description="Low complexity" evidence="5">
    <location>
        <begin position="708"/>
        <end position="718"/>
    </location>
</feature>
<feature type="compositionally biased region" description="Pro residues" evidence="5">
    <location>
        <begin position="895"/>
        <end position="904"/>
    </location>
</feature>
<evidence type="ECO:0000313" key="8">
    <source>
        <dbReference type="EnsemblPlants" id="Solyc04g009500.3.1"/>
    </source>
</evidence>
<dbReference type="Pfam" id="PF16987">
    <property type="entry name" value="KIX_2"/>
    <property type="match status" value="1"/>
</dbReference>
<feature type="region of interest" description="Disordered" evidence="5">
    <location>
        <begin position="833"/>
        <end position="866"/>
    </location>
</feature>
<dbReference type="FunCoup" id="A0A3Q7GQ19">
    <property type="interactions" value="1805"/>
</dbReference>
<dbReference type="STRING" id="4081.A0A3Q7GQ19"/>
<dbReference type="GO" id="GO:0005634">
    <property type="term" value="C:nucleus"/>
    <property type="evidence" value="ECO:0007669"/>
    <property type="project" value="UniProtKB-SubCell"/>
</dbReference>
<keyword evidence="4" id="KW-0539">Nucleus</keyword>
<reference evidence="8" key="2">
    <citation type="submission" date="2019-01" db="UniProtKB">
        <authorList>
            <consortium name="EnsemblPlants"/>
        </authorList>
    </citation>
    <scope>IDENTIFICATION</scope>
    <source>
        <strain evidence="8">cv. Heinz 1706</strain>
    </source>
</reference>
<feature type="region of interest" description="Disordered" evidence="5">
    <location>
        <begin position="1"/>
        <end position="27"/>
    </location>
</feature>
<proteinExistence type="predicted"/>
<organism evidence="8">
    <name type="scientific">Solanum lycopersicum</name>
    <name type="common">Tomato</name>
    <name type="synonym">Lycopersicon esculentum</name>
    <dbReference type="NCBI Taxonomy" id="4081"/>
    <lineage>
        <taxon>Eukaryota</taxon>
        <taxon>Viridiplantae</taxon>
        <taxon>Streptophyta</taxon>
        <taxon>Embryophyta</taxon>
        <taxon>Tracheophyta</taxon>
        <taxon>Spermatophyta</taxon>
        <taxon>Magnoliopsida</taxon>
        <taxon>eudicotyledons</taxon>
        <taxon>Gunneridae</taxon>
        <taxon>Pentapetalae</taxon>
        <taxon>asterids</taxon>
        <taxon>lamiids</taxon>
        <taxon>Solanales</taxon>
        <taxon>Solanaceae</taxon>
        <taxon>Solanoideae</taxon>
        <taxon>Solaneae</taxon>
        <taxon>Solanum</taxon>
        <taxon>Solanum subgen. Lycopersicon</taxon>
    </lineage>
</organism>
<dbReference type="InterPro" id="IPR048386">
    <property type="entry name" value="Med15_C"/>
</dbReference>
<protein>
    <submittedName>
        <fullName evidence="8">Uncharacterized protein</fullName>
    </submittedName>
</protein>
<keyword evidence="2" id="KW-0805">Transcription regulation</keyword>